<dbReference type="OrthoDB" id="6339427at2759"/>
<evidence type="ECO:0000256" key="5">
    <source>
        <dbReference type="ARBA" id="ARBA00022989"/>
    </source>
</evidence>
<dbReference type="CDD" id="cd17360">
    <property type="entry name" value="MFS_HMIT_like"/>
    <property type="match status" value="1"/>
</dbReference>
<dbReference type="GO" id="GO:0016324">
    <property type="term" value="C:apical plasma membrane"/>
    <property type="evidence" value="ECO:0000318"/>
    <property type="project" value="GO_Central"/>
</dbReference>
<dbReference type="PRINTS" id="PR00171">
    <property type="entry name" value="SUGRTRNSPORT"/>
</dbReference>
<comment type="similarity">
    <text evidence="2 7">Belongs to the major facilitator superfamily. Sugar transporter (TC 2.A.1.1) family.</text>
</comment>
<dbReference type="KEGG" id="nve:5519122"/>
<dbReference type="EMBL" id="DS469523">
    <property type="protein sequence ID" value="EDO46902.1"/>
    <property type="molecule type" value="Genomic_DNA"/>
</dbReference>
<dbReference type="InterPro" id="IPR020846">
    <property type="entry name" value="MFS_dom"/>
</dbReference>
<feature type="transmembrane region" description="Helical" evidence="8">
    <location>
        <begin position="422"/>
        <end position="446"/>
    </location>
</feature>
<gene>
    <name evidence="10" type="ORF">NEMVEDRAFT_v1g228429</name>
</gene>
<feature type="transmembrane region" description="Helical" evidence="8">
    <location>
        <begin position="286"/>
        <end position="308"/>
    </location>
</feature>
<dbReference type="Proteomes" id="UP000001593">
    <property type="component" value="Unassembled WGS sequence"/>
</dbReference>
<dbReference type="GO" id="GO:0005366">
    <property type="term" value="F:myo-inositol:proton symporter activity"/>
    <property type="evidence" value="ECO:0000318"/>
    <property type="project" value="GO_Central"/>
</dbReference>
<keyword evidence="11" id="KW-1185">Reference proteome</keyword>
<comment type="subcellular location">
    <subcellularLocation>
        <location evidence="1">Membrane</location>
        <topology evidence="1">Multi-pass membrane protein</topology>
    </subcellularLocation>
</comment>
<dbReference type="GO" id="GO:0015798">
    <property type="term" value="P:myo-inositol transport"/>
    <property type="evidence" value="ECO:0000318"/>
    <property type="project" value="GO_Central"/>
</dbReference>
<dbReference type="eggNOG" id="KOG0254">
    <property type="taxonomic scope" value="Eukaryota"/>
</dbReference>
<keyword evidence="6 8" id="KW-0472">Membrane</keyword>
<evidence type="ECO:0000256" key="4">
    <source>
        <dbReference type="ARBA" id="ARBA00022692"/>
    </source>
</evidence>
<dbReference type="FunFam" id="1.20.1250.20:FF:000177">
    <property type="entry name" value="proton myo-inositol cotransporter isoform X1"/>
    <property type="match status" value="1"/>
</dbReference>
<dbReference type="InParanoid" id="A7RNS4"/>
<dbReference type="PhylomeDB" id="A7RNS4"/>
<dbReference type="PROSITE" id="PS00217">
    <property type="entry name" value="SUGAR_TRANSPORT_2"/>
    <property type="match status" value="1"/>
</dbReference>
<dbReference type="InterPro" id="IPR036259">
    <property type="entry name" value="MFS_trans_sf"/>
</dbReference>
<feature type="transmembrane region" description="Helical" evidence="8">
    <location>
        <begin position="74"/>
        <end position="93"/>
    </location>
</feature>
<dbReference type="AlphaFoldDB" id="A7RNS4"/>
<feature type="transmembrane region" description="Helical" evidence="8">
    <location>
        <begin position="467"/>
        <end position="487"/>
    </location>
</feature>
<evidence type="ECO:0000256" key="8">
    <source>
        <dbReference type="SAM" id="Phobius"/>
    </source>
</evidence>
<evidence type="ECO:0000256" key="7">
    <source>
        <dbReference type="RuleBase" id="RU003346"/>
    </source>
</evidence>
<dbReference type="PANTHER" id="PTHR48020">
    <property type="entry name" value="PROTON MYO-INOSITOL COTRANSPORTER"/>
    <property type="match status" value="1"/>
</dbReference>
<sequence>MTLYVYMLTFFAAIGGFLFGYDTGVVSGAMILISEVFHLSDFWHELIVSGTIGTAIVGAVLGGILNDSLGRKPVLVLCSGVFTAGAVVMGVAGTKHVLLVGRLVIGLGIGGASMTVPIYVAEAAPSSMRGKLVTLNNLFITGGQFIASVVDGIFAYDRQNGWRFMLGLAAVPSIIMFFGCVILPESPRWLISKCKYAEARAALCKIRGRTDVDRELEAVRRTCKVERKERSGQVLIRILRFPNTRRALLVGCMLQAIQQLCGINTVMYYSATIILMSGIGNSKTSIWLAAAIAFGNTLFTIVGIFLVERIGRRKLLLGSLAGVILSLFLLGGAFYLAMQHNPKVSTAETINPVFTHCTNQTTCMDCVNVRNCGYCYSTDSDGSILQGSCVYANTSTTKAWYGRCHTQSSQYSWRYIACPSKYAWMAFLGLVIYIATFAPGMGPMPWTLNSEMYPLWARSTGNACSTAVNWICNLVISMTFLSLMGWITRPGAFWLYGCIAVAGWVFFFVFVPETKGKTLEELDSLFVSRSEEHQAMDQ</sequence>
<feature type="transmembrane region" description="Helical" evidence="8">
    <location>
        <begin position="99"/>
        <end position="120"/>
    </location>
</feature>
<dbReference type="Pfam" id="PF00083">
    <property type="entry name" value="Sugar_tr"/>
    <property type="match status" value="2"/>
</dbReference>
<evidence type="ECO:0000256" key="6">
    <source>
        <dbReference type="ARBA" id="ARBA00023136"/>
    </source>
</evidence>
<accession>A7RNS4</accession>
<evidence type="ECO:0000313" key="11">
    <source>
        <dbReference type="Proteomes" id="UP000001593"/>
    </source>
</evidence>
<evidence type="ECO:0000256" key="3">
    <source>
        <dbReference type="ARBA" id="ARBA00022448"/>
    </source>
</evidence>
<feature type="transmembrane region" description="Helical" evidence="8">
    <location>
        <begin position="162"/>
        <end position="183"/>
    </location>
</feature>
<keyword evidence="5 8" id="KW-1133">Transmembrane helix</keyword>
<feature type="transmembrane region" description="Helical" evidence="8">
    <location>
        <begin position="493"/>
        <end position="511"/>
    </location>
</feature>
<feature type="transmembrane region" description="Helical" evidence="8">
    <location>
        <begin position="132"/>
        <end position="156"/>
    </location>
</feature>
<feature type="transmembrane region" description="Helical" evidence="8">
    <location>
        <begin position="247"/>
        <end position="280"/>
    </location>
</feature>
<dbReference type="GO" id="GO:0055085">
    <property type="term" value="P:transmembrane transport"/>
    <property type="evidence" value="ECO:0000318"/>
    <property type="project" value="GO_Central"/>
</dbReference>
<evidence type="ECO:0000313" key="10">
    <source>
        <dbReference type="EMBL" id="EDO46902.1"/>
    </source>
</evidence>
<keyword evidence="3 7" id="KW-0813">Transport</keyword>
<feature type="transmembrane region" description="Helical" evidence="8">
    <location>
        <begin position="46"/>
        <end position="65"/>
    </location>
</feature>
<evidence type="ECO:0000256" key="1">
    <source>
        <dbReference type="ARBA" id="ARBA00004141"/>
    </source>
</evidence>
<feature type="domain" description="Major facilitator superfamily (MFS) profile" evidence="9">
    <location>
        <begin position="8"/>
        <end position="515"/>
    </location>
</feature>
<dbReference type="OMA" id="ETGWRWM"/>
<dbReference type="HOGENOM" id="CLU_001265_30_5_1"/>
<dbReference type="SUPFAM" id="SSF103473">
    <property type="entry name" value="MFS general substrate transporter"/>
    <property type="match status" value="1"/>
</dbReference>
<dbReference type="NCBIfam" id="TIGR00879">
    <property type="entry name" value="SP"/>
    <property type="match status" value="1"/>
</dbReference>
<proteinExistence type="inferred from homology"/>
<feature type="transmembrane region" description="Helical" evidence="8">
    <location>
        <begin position="7"/>
        <end position="34"/>
    </location>
</feature>
<keyword evidence="4 8" id="KW-0812">Transmembrane</keyword>
<protein>
    <recommendedName>
        <fullName evidence="9">Major facilitator superfamily (MFS) profile domain-containing protein</fullName>
    </recommendedName>
</protein>
<dbReference type="PROSITE" id="PS00216">
    <property type="entry name" value="SUGAR_TRANSPORT_1"/>
    <property type="match status" value="1"/>
</dbReference>
<dbReference type="STRING" id="45351.A7RNS4"/>
<dbReference type="Gene3D" id="1.20.1250.20">
    <property type="entry name" value="MFS general substrate transporter like domains"/>
    <property type="match status" value="2"/>
</dbReference>
<dbReference type="InterPro" id="IPR003663">
    <property type="entry name" value="Sugar/inositol_transpt"/>
</dbReference>
<dbReference type="PROSITE" id="PS50850">
    <property type="entry name" value="MFS"/>
    <property type="match status" value="1"/>
</dbReference>
<organism evidence="10 11">
    <name type="scientific">Nematostella vectensis</name>
    <name type="common">Starlet sea anemone</name>
    <dbReference type="NCBI Taxonomy" id="45351"/>
    <lineage>
        <taxon>Eukaryota</taxon>
        <taxon>Metazoa</taxon>
        <taxon>Cnidaria</taxon>
        <taxon>Anthozoa</taxon>
        <taxon>Hexacorallia</taxon>
        <taxon>Actiniaria</taxon>
        <taxon>Edwardsiidae</taxon>
        <taxon>Nematostella</taxon>
    </lineage>
</organism>
<dbReference type="InterPro" id="IPR050814">
    <property type="entry name" value="Myo-inositol_Transporter"/>
</dbReference>
<name>A7RNS4_NEMVE</name>
<feature type="transmembrane region" description="Helical" evidence="8">
    <location>
        <begin position="315"/>
        <end position="338"/>
    </location>
</feature>
<reference evidence="10 11" key="1">
    <citation type="journal article" date="2007" name="Science">
        <title>Sea anemone genome reveals ancestral eumetazoan gene repertoire and genomic organization.</title>
        <authorList>
            <person name="Putnam N.H."/>
            <person name="Srivastava M."/>
            <person name="Hellsten U."/>
            <person name="Dirks B."/>
            <person name="Chapman J."/>
            <person name="Salamov A."/>
            <person name="Terry A."/>
            <person name="Shapiro H."/>
            <person name="Lindquist E."/>
            <person name="Kapitonov V.V."/>
            <person name="Jurka J."/>
            <person name="Genikhovich G."/>
            <person name="Grigoriev I.V."/>
            <person name="Lucas S.M."/>
            <person name="Steele R.E."/>
            <person name="Finnerty J.R."/>
            <person name="Technau U."/>
            <person name="Martindale M.Q."/>
            <person name="Rokhsar D.S."/>
        </authorList>
    </citation>
    <scope>NUCLEOTIDE SEQUENCE [LARGE SCALE GENOMIC DNA]</scope>
    <source>
        <strain evidence="11">CH2 X CH6</strain>
    </source>
</reference>
<evidence type="ECO:0000259" key="9">
    <source>
        <dbReference type="PROSITE" id="PS50850"/>
    </source>
</evidence>
<dbReference type="InterPro" id="IPR005829">
    <property type="entry name" value="Sugar_transporter_CS"/>
</dbReference>
<dbReference type="InterPro" id="IPR005828">
    <property type="entry name" value="MFS_sugar_transport-like"/>
</dbReference>
<evidence type="ECO:0000256" key="2">
    <source>
        <dbReference type="ARBA" id="ARBA00010992"/>
    </source>
</evidence>
<dbReference type="PANTHER" id="PTHR48020:SF12">
    <property type="entry name" value="PROTON MYO-INOSITOL COTRANSPORTER"/>
    <property type="match status" value="1"/>
</dbReference>